<evidence type="ECO:0000313" key="4">
    <source>
        <dbReference type="Proteomes" id="UP000366819"/>
    </source>
</evidence>
<keyword evidence="1" id="KW-1133">Transmembrane helix</keyword>
<dbReference type="Pfam" id="PF18153">
    <property type="entry name" value="Cap15_CD_rec"/>
    <property type="match status" value="1"/>
</dbReference>
<proteinExistence type="predicted"/>
<protein>
    <recommendedName>
        <fullName evidence="2">CD-NTase-associated protein 15 domain-containing protein</fullName>
    </recommendedName>
</protein>
<sequence>MYAICTQIKAAKNLTIHKRFSSYTILICKLIIKFFDKNSLKNLYLRGLYLEHEYSVLGGLNRAVIGRYLSIISAAVASAIGVLVLWLVDLVKSLGIADHVPGLVMWPLTAGLIYAALYWVFDRYVWKIDVIAKFLKVPNLAGKWHCDGQTINPDKTPGCKWEAEVTIIQSWDKLRVRLKTTQSASNSIAAALVYDQADGFRLLYNYKNEPRLGEAELVSHRGAAEFTFGPDLKTAEGEYFNGHGRFTFGTMKLTRKN</sequence>
<accession>A0A5E4SCN8</accession>
<gene>
    <name evidence="3" type="ORF">PAQ31011_00659</name>
</gene>
<feature type="transmembrane region" description="Helical" evidence="1">
    <location>
        <begin position="68"/>
        <end position="88"/>
    </location>
</feature>
<dbReference type="Proteomes" id="UP000366819">
    <property type="component" value="Unassembled WGS sequence"/>
</dbReference>
<evidence type="ECO:0000256" key="1">
    <source>
        <dbReference type="SAM" id="Phobius"/>
    </source>
</evidence>
<keyword evidence="4" id="KW-1185">Reference proteome</keyword>
<feature type="transmembrane region" description="Helical" evidence="1">
    <location>
        <begin position="100"/>
        <end position="121"/>
    </location>
</feature>
<name>A0A5E4SCN8_9BURK</name>
<organism evidence="3 4">
    <name type="scientific">Pandoraea aquatica</name>
    <dbReference type="NCBI Taxonomy" id="2508290"/>
    <lineage>
        <taxon>Bacteria</taxon>
        <taxon>Pseudomonadati</taxon>
        <taxon>Pseudomonadota</taxon>
        <taxon>Betaproteobacteria</taxon>
        <taxon>Burkholderiales</taxon>
        <taxon>Burkholderiaceae</taxon>
        <taxon>Pandoraea</taxon>
    </lineage>
</organism>
<keyword evidence="1" id="KW-0472">Membrane</keyword>
<keyword evidence="1" id="KW-0812">Transmembrane</keyword>
<evidence type="ECO:0000313" key="3">
    <source>
        <dbReference type="EMBL" id="VVD72008.1"/>
    </source>
</evidence>
<evidence type="ECO:0000259" key="2">
    <source>
        <dbReference type="Pfam" id="PF18153"/>
    </source>
</evidence>
<dbReference type="AlphaFoldDB" id="A0A5E4SCN8"/>
<feature type="domain" description="CD-NTase-associated protein 15" evidence="2">
    <location>
        <begin position="135"/>
        <end position="255"/>
    </location>
</feature>
<dbReference type="InterPro" id="IPR041208">
    <property type="entry name" value="Cap15"/>
</dbReference>
<reference evidence="3 4" key="1">
    <citation type="submission" date="2019-08" db="EMBL/GenBank/DDBJ databases">
        <authorList>
            <person name="Peeters C."/>
        </authorList>
    </citation>
    <scope>NUCLEOTIDE SEQUENCE [LARGE SCALE GENOMIC DNA]</scope>
    <source>
        <strain evidence="3 4">LMG 31011</strain>
    </source>
</reference>
<dbReference type="EMBL" id="CABPSN010000001">
    <property type="protein sequence ID" value="VVD72008.1"/>
    <property type="molecule type" value="Genomic_DNA"/>
</dbReference>